<dbReference type="RefSeq" id="WP_052631872.1">
    <property type="nucleotide sequence ID" value="NZ_CP011144.1"/>
</dbReference>
<dbReference type="PATRIC" id="fig|314722.6.peg.1956"/>
<dbReference type="Proteomes" id="UP000033067">
    <property type="component" value="Chromosome"/>
</dbReference>
<organism evidence="4 5">
    <name type="scientific">Pseudoxanthomonas suwonensis</name>
    <dbReference type="NCBI Taxonomy" id="314722"/>
    <lineage>
        <taxon>Bacteria</taxon>
        <taxon>Pseudomonadati</taxon>
        <taxon>Pseudomonadota</taxon>
        <taxon>Gammaproteobacteria</taxon>
        <taxon>Lysobacterales</taxon>
        <taxon>Lysobacteraceae</taxon>
        <taxon>Pseudoxanthomonas</taxon>
    </lineage>
</organism>
<gene>
    <name evidence="4" type="ORF">WQ53_09120</name>
</gene>
<evidence type="ECO:0000313" key="5">
    <source>
        <dbReference type="Proteomes" id="UP000033067"/>
    </source>
</evidence>
<dbReference type="AlphaFoldDB" id="A0A0E3Z3V9"/>
<dbReference type="InterPro" id="IPR050559">
    <property type="entry name" value="P-Pant_transferase_sf"/>
</dbReference>
<protein>
    <submittedName>
        <fullName evidence="4">4-phosphopantetheinyl transferase</fullName>
    </submittedName>
</protein>
<dbReference type="GO" id="GO:0000287">
    <property type="term" value="F:magnesium ion binding"/>
    <property type="evidence" value="ECO:0007669"/>
    <property type="project" value="InterPro"/>
</dbReference>
<dbReference type="GO" id="GO:0005829">
    <property type="term" value="C:cytosol"/>
    <property type="evidence" value="ECO:0007669"/>
    <property type="project" value="TreeGrafter"/>
</dbReference>
<reference evidence="4 5" key="1">
    <citation type="journal article" date="2015" name="Genome Announc.">
        <title>Complete Genome Sequence of Pseudoxanthomonas suwonensis Strain J1, a Cellulose-Degrading Bacterium Isolated from Leaf- and Wood-Enriched Soil.</title>
        <authorList>
            <person name="Hou L."/>
            <person name="Jiang J."/>
            <person name="Xu Z."/>
            <person name="Zhou Y."/>
            <person name="Leung F.C."/>
        </authorList>
    </citation>
    <scope>NUCLEOTIDE SEQUENCE [LARGE SCALE GENOMIC DNA]</scope>
    <source>
        <strain evidence="4 5">J1</strain>
    </source>
</reference>
<evidence type="ECO:0000259" key="3">
    <source>
        <dbReference type="Pfam" id="PF01648"/>
    </source>
</evidence>
<dbReference type="GO" id="GO:0019878">
    <property type="term" value="P:lysine biosynthetic process via aminoadipic acid"/>
    <property type="evidence" value="ECO:0007669"/>
    <property type="project" value="TreeGrafter"/>
</dbReference>
<dbReference type="GO" id="GO:0008897">
    <property type="term" value="F:holo-[acyl-carrier-protein] synthase activity"/>
    <property type="evidence" value="ECO:0007669"/>
    <property type="project" value="InterPro"/>
</dbReference>
<evidence type="ECO:0000256" key="1">
    <source>
        <dbReference type="ARBA" id="ARBA00010990"/>
    </source>
</evidence>
<dbReference type="SUPFAM" id="SSF56214">
    <property type="entry name" value="4'-phosphopantetheinyl transferase"/>
    <property type="match status" value="1"/>
</dbReference>
<keyword evidence="5" id="KW-1185">Reference proteome</keyword>
<dbReference type="Pfam" id="PF01648">
    <property type="entry name" value="ACPS"/>
    <property type="match status" value="1"/>
</dbReference>
<dbReference type="KEGG" id="psuw:WQ53_09120"/>
<comment type="similarity">
    <text evidence="1">Belongs to the P-Pant transferase superfamily. Gsp/Sfp/HetI/AcpT family.</text>
</comment>
<dbReference type="InterPro" id="IPR037143">
    <property type="entry name" value="4-PPantetheinyl_Trfase_dom_sf"/>
</dbReference>
<feature type="domain" description="4'-phosphopantetheinyl transferase" evidence="3">
    <location>
        <begin position="87"/>
        <end position="162"/>
    </location>
</feature>
<evidence type="ECO:0000313" key="4">
    <source>
        <dbReference type="EMBL" id="AKC86892.1"/>
    </source>
</evidence>
<dbReference type="EMBL" id="CP011144">
    <property type="protein sequence ID" value="AKC86892.1"/>
    <property type="molecule type" value="Genomic_DNA"/>
</dbReference>
<dbReference type="InterPro" id="IPR008278">
    <property type="entry name" value="4-PPantetheinyl_Trfase_dom"/>
</dbReference>
<name>A0A0E3Z3V9_9GAMM</name>
<evidence type="ECO:0000256" key="2">
    <source>
        <dbReference type="ARBA" id="ARBA00022679"/>
    </source>
</evidence>
<sequence>MSGTTPATRWRFGPVRVQALPHVPGLRGEPQVRDLLAGWLGDPGVAPPLVRDAWGRPRLLAPYADRDAGWSHSGERLLLALGQDVVLGVDLERQRPRPRALELARRYFAPAETERLHATAPQLRDTAFLRLWCAKEALLKAHGRGLAFGLHRLEFGGDGDGADAPLRLLACDPELGDPGWWQLREWEPQPGYLAALAWRPRHL</sequence>
<accession>A0A0E3Z3V9</accession>
<dbReference type="PANTHER" id="PTHR12215">
    <property type="entry name" value="PHOSPHOPANTETHEINE TRANSFERASE"/>
    <property type="match status" value="1"/>
</dbReference>
<dbReference type="Gene3D" id="3.90.470.20">
    <property type="entry name" value="4'-phosphopantetheinyl transferase domain"/>
    <property type="match status" value="1"/>
</dbReference>
<dbReference type="OrthoDB" id="9808281at2"/>
<dbReference type="PANTHER" id="PTHR12215:SF10">
    <property type="entry name" value="L-AMINOADIPATE-SEMIALDEHYDE DEHYDROGENASE-PHOSPHOPANTETHEINYL TRANSFERASE"/>
    <property type="match status" value="1"/>
</dbReference>
<keyword evidence="2 4" id="KW-0808">Transferase</keyword>
<proteinExistence type="inferred from homology"/>